<dbReference type="EMBL" id="FMHV01000002">
    <property type="protein sequence ID" value="SCL15529.1"/>
    <property type="molecule type" value="Genomic_DNA"/>
</dbReference>
<dbReference type="AlphaFoldDB" id="A0A1C6REF2"/>
<feature type="domain" description="TadE-like" evidence="1">
    <location>
        <begin position="1"/>
        <end position="37"/>
    </location>
</feature>
<evidence type="ECO:0000313" key="2">
    <source>
        <dbReference type="EMBL" id="SCL15529.1"/>
    </source>
</evidence>
<name>A0A1C6REF2_9ACTN</name>
<evidence type="ECO:0000313" key="3">
    <source>
        <dbReference type="Proteomes" id="UP000199413"/>
    </source>
</evidence>
<organism evidence="2 3">
    <name type="scientific">Micromonospora rhizosphaerae</name>
    <dbReference type="NCBI Taxonomy" id="568872"/>
    <lineage>
        <taxon>Bacteria</taxon>
        <taxon>Bacillati</taxon>
        <taxon>Actinomycetota</taxon>
        <taxon>Actinomycetes</taxon>
        <taxon>Micromonosporales</taxon>
        <taxon>Micromonosporaceae</taxon>
        <taxon>Micromonospora</taxon>
    </lineage>
</organism>
<evidence type="ECO:0000259" key="1">
    <source>
        <dbReference type="Pfam" id="PF07811"/>
    </source>
</evidence>
<dbReference type="Pfam" id="PF07811">
    <property type="entry name" value="TadE"/>
    <property type="match status" value="1"/>
</dbReference>
<dbReference type="STRING" id="568872.GA0070624_0746"/>
<accession>A0A1C6REF2</accession>
<protein>
    <submittedName>
        <fullName evidence="2">TadE-like protein</fullName>
    </submittedName>
</protein>
<keyword evidence="3" id="KW-1185">Reference proteome</keyword>
<sequence length="114" mass="11748">MALVLPLLLVLIFGIIDFGRMLNKQIALTEAARDAARVASFGRNAEDSKAAATARATRIAGDDAVVNTAPCSTAGQDAQVIVTQDFSFITPVGLIGGGFDGKVTLTGRGVVPCQ</sequence>
<proteinExistence type="predicted"/>
<dbReference type="InterPro" id="IPR012495">
    <property type="entry name" value="TadE-like_dom"/>
</dbReference>
<dbReference type="Proteomes" id="UP000199413">
    <property type="component" value="Unassembled WGS sequence"/>
</dbReference>
<gene>
    <name evidence="2" type="ORF">GA0070624_0746</name>
</gene>
<reference evidence="3" key="1">
    <citation type="submission" date="2016-06" db="EMBL/GenBank/DDBJ databases">
        <authorList>
            <person name="Varghese N."/>
            <person name="Submissions Spin"/>
        </authorList>
    </citation>
    <scope>NUCLEOTIDE SEQUENCE [LARGE SCALE GENOMIC DNA]</scope>
    <source>
        <strain evidence="3">DSM 45431</strain>
    </source>
</reference>
<dbReference type="OrthoDB" id="5190946at2"/>